<reference evidence="1 2" key="1">
    <citation type="journal article" date="2019" name="Sci. Rep.">
        <title>Orb-weaving spider Araneus ventricosus genome elucidates the spidroin gene catalogue.</title>
        <authorList>
            <person name="Kono N."/>
            <person name="Nakamura H."/>
            <person name="Ohtoshi R."/>
            <person name="Moran D.A.P."/>
            <person name="Shinohara A."/>
            <person name="Yoshida Y."/>
            <person name="Fujiwara M."/>
            <person name="Mori M."/>
            <person name="Tomita M."/>
            <person name="Arakawa K."/>
        </authorList>
    </citation>
    <scope>NUCLEOTIDE SEQUENCE [LARGE SCALE GENOMIC DNA]</scope>
</reference>
<evidence type="ECO:0000313" key="1">
    <source>
        <dbReference type="EMBL" id="GBN55617.1"/>
    </source>
</evidence>
<keyword evidence="2" id="KW-1185">Reference proteome</keyword>
<dbReference type="AlphaFoldDB" id="A0A4Y2PZD2"/>
<gene>
    <name evidence="1" type="ORF">AVEN_194339_1</name>
</gene>
<sequence>MVLQTLKAFMDSLSGKKRDDEKMRRKLTAIAHAIISTIRPRSFLSPILHGIGLFVNRKFKSKSLISLLSRLGFCASYHEAQQLELSTIYHPVQPTPTGTFCQYIFDNADFNGATLDGLKTFHSMGGIVAKRSLCGVWCKQSNTQDNGE</sequence>
<dbReference type="OrthoDB" id="7473794at2759"/>
<dbReference type="EMBL" id="BGPR01135408">
    <property type="protein sequence ID" value="GBN55617.1"/>
    <property type="molecule type" value="Genomic_DNA"/>
</dbReference>
<name>A0A4Y2PZD2_ARAVE</name>
<organism evidence="1 2">
    <name type="scientific">Araneus ventricosus</name>
    <name type="common">Orbweaver spider</name>
    <name type="synonym">Epeira ventricosa</name>
    <dbReference type="NCBI Taxonomy" id="182803"/>
    <lineage>
        <taxon>Eukaryota</taxon>
        <taxon>Metazoa</taxon>
        <taxon>Ecdysozoa</taxon>
        <taxon>Arthropoda</taxon>
        <taxon>Chelicerata</taxon>
        <taxon>Arachnida</taxon>
        <taxon>Araneae</taxon>
        <taxon>Araneomorphae</taxon>
        <taxon>Entelegynae</taxon>
        <taxon>Araneoidea</taxon>
        <taxon>Araneidae</taxon>
        <taxon>Araneus</taxon>
    </lineage>
</organism>
<dbReference type="Proteomes" id="UP000499080">
    <property type="component" value="Unassembled WGS sequence"/>
</dbReference>
<comment type="caution">
    <text evidence="1">The sequence shown here is derived from an EMBL/GenBank/DDBJ whole genome shotgun (WGS) entry which is preliminary data.</text>
</comment>
<evidence type="ECO:0000313" key="2">
    <source>
        <dbReference type="Proteomes" id="UP000499080"/>
    </source>
</evidence>
<proteinExistence type="predicted"/>
<protein>
    <submittedName>
        <fullName evidence="1">Uncharacterized protein</fullName>
    </submittedName>
</protein>
<accession>A0A4Y2PZD2</accession>